<feature type="transmembrane region" description="Helical" evidence="9">
    <location>
        <begin position="107"/>
        <end position="131"/>
    </location>
</feature>
<dbReference type="InterPro" id="IPR025828">
    <property type="entry name" value="Put_sensor_dom"/>
</dbReference>
<keyword evidence="9" id="KW-1133">Transmembrane helix</keyword>
<dbReference type="CDD" id="cd16917">
    <property type="entry name" value="HATPase_UhpB-NarQ-NarX-like"/>
    <property type="match status" value="1"/>
</dbReference>
<dbReference type="SUPFAM" id="SSF55874">
    <property type="entry name" value="ATPase domain of HSP90 chaperone/DNA topoisomerase II/histidine kinase"/>
    <property type="match status" value="1"/>
</dbReference>
<evidence type="ECO:0000313" key="12">
    <source>
        <dbReference type="EMBL" id="MBE1593697.1"/>
    </source>
</evidence>
<dbReference type="InterPro" id="IPR036890">
    <property type="entry name" value="HATPase_C_sf"/>
</dbReference>
<evidence type="ECO:0000259" key="11">
    <source>
        <dbReference type="Pfam" id="PF13796"/>
    </source>
</evidence>
<feature type="domain" description="Signal transduction histidine kinase subgroup 3 dimerisation and phosphoacceptor" evidence="10">
    <location>
        <begin position="208"/>
        <end position="273"/>
    </location>
</feature>
<evidence type="ECO:0000256" key="9">
    <source>
        <dbReference type="SAM" id="Phobius"/>
    </source>
</evidence>
<dbReference type="PANTHER" id="PTHR24421">
    <property type="entry name" value="NITRATE/NITRITE SENSOR PROTEIN NARX-RELATED"/>
    <property type="match status" value="1"/>
</dbReference>
<keyword evidence="5" id="KW-0547">Nucleotide-binding</keyword>
<keyword evidence="6 12" id="KW-0418">Kinase</keyword>
<dbReference type="InterPro" id="IPR050482">
    <property type="entry name" value="Sensor_HK_TwoCompSys"/>
</dbReference>
<comment type="caution">
    <text evidence="12">The sequence shown here is derived from an EMBL/GenBank/DDBJ whole genome shotgun (WGS) entry which is preliminary data.</text>
</comment>
<sequence>MIVIRRAFAVVGGLLLNAATGVAALVLTALLLVGVVLVPLAGIGLPLLGRVLALVRSLARLQRSWAIGVLDPDSPWRAGSPDTRAGGLDARSRLLPALRDSGTRRELAWLAVHACTWPAPTLVIWALLAAFDYIFFRVRVVNVAMLTVLSFSISLIAIAALTLMALPLLRTGQARLSAMLLLPDATPAARIRQLTESRAEVVDAQAAELRRIERDLHDGAQAKLVAIRMNLGLARSARDPAQVKLMVDEARQVAAEALTDLRDLVRGIHPPVLTDRGLAGALEAAALLCPLPVEVEIDLPGRLEAPVESAVYFAVAEALTNVTKHSGASRGWLRVAHAGGILRVTVRDDGRGGADRAAGTGLRGIDKRLSAFDGLLILRSPSGGPTELTMELPCALS</sequence>
<dbReference type="Proteomes" id="UP000633509">
    <property type="component" value="Unassembled WGS sequence"/>
</dbReference>
<evidence type="ECO:0000256" key="8">
    <source>
        <dbReference type="ARBA" id="ARBA00023012"/>
    </source>
</evidence>
<keyword evidence="9" id="KW-0812">Transmembrane</keyword>
<dbReference type="Gene3D" id="1.20.5.1930">
    <property type="match status" value="1"/>
</dbReference>
<feature type="transmembrane region" description="Helical" evidence="9">
    <location>
        <begin position="143"/>
        <end position="169"/>
    </location>
</feature>
<keyword evidence="7" id="KW-0067">ATP-binding</keyword>
<evidence type="ECO:0000256" key="5">
    <source>
        <dbReference type="ARBA" id="ARBA00022741"/>
    </source>
</evidence>
<dbReference type="EC" id="2.7.13.3" evidence="2"/>
<name>A0ABR9MMK7_9ACTN</name>
<dbReference type="GO" id="GO:0016301">
    <property type="term" value="F:kinase activity"/>
    <property type="evidence" value="ECO:0007669"/>
    <property type="project" value="UniProtKB-KW"/>
</dbReference>
<keyword evidence="13" id="KW-1185">Reference proteome</keyword>
<dbReference type="PANTHER" id="PTHR24421:SF10">
    <property type="entry name" value="NITRATE_NITRITE SENSOR PROTEIN NARQ"/>
    <property type="match status" value="1"/>
</dbReference>
<organism evidence="12 13">
    <name type="scientific">Nonomuraea angiospora</name>
    <dbReference type="NCBI Taxonomy" id="46172"/>
    <lineage>
        <taxon>Bacteria</taxon>
        <taxon>Bacillati</taxon>
        <taxon>Actinomycetota</taxon>
        <taxon>Actinomycetes</taxon>
        <taxon>Streptosporangiales</taxon>
        <taxon>Streptosporangiaceae</taxon>
        <taxon>Nonomuraea</taxon>
    </lineage>
</organism>
<dbReference type="InterPro" id="IPR011712">
    <property type="entry name" value="Sig_transdc_His_kin_sub3_dim/P"/>
</dbReference>
<evidence type="ECO:0000313" key="13">
    <source>
        <dbReference type="Proteomes" id="UP000633509"/>
    </source>
</evidence>
<keyword evidence="9" id="KW-0472">Membrane</keyword>
<dbReference type="Gene3D" id="3.30.565.10">
    <property type="entry name" value="Histidine kinase-like ATPase, C-terminal domain"/>
    <property type="match status" value="1"/>
</dbReference>
<keyword evidence="3" id="KW-0597">Phosphoprotein</keyword>
<gene>
    <name evidence="12" type="ORF">H4W80_011955</name>
</gene>
<evidence type="ECO:0000256" key="4">
    <source>
        <dbReference type="ARBA" id="ARBA00022679"/>
    </source>
</evidence>
<evidence type="ECO:0000256" key="3">
    <source>
        <dbReference type="ARBA" id="ARBA00022553"/>
    </source>
</evidence>
<dbReference type="Pfam" id="PF07730">
    <property type="entry name" value="HisKA_3"/>
    <property type="match status" value="1"/>
</dbReference>
<dbReference type="Pfam" id="PF13796">
    <property type="entry name" value="Sensor"/>
    <property type="match status" value="1"/>
</dbReference>
<reference evidence="12 13" key="1">
    <citation type="submission" date="2020-10" db="EMBL/GenBank/DDBJ databases">
        <title>Sequencing the genomes of 1000 actinobacteria strains.</title>
        <authorList>
            <person name="Klenk H.-P."/>
        </authorList>
    </citation>
    <scope>NUCLEOTIDE SEQUENCE [LARGE SCALE GENOMIC DNA]</scope>
    <source>
        <strain evidence="12 13">DSM 43173</strain>
    </source>
</reference>
<accession>A0ABR9MMK7</accession>
<dbReference type="EMBL" id="JADBEK010000001">
    <property type="protein sequence ID" value="MBE1593697.1"/>
    <property type="molecule type" value="Genomic_DNA"/>
</dbReference>
<protein>
    <recommendedName>
        <fullName evidence="2">histidine kinase</fullName>
        <ecNumber evidence="2">2.7.13.3</ecNumber>
    </recommendedName>
</protein>
<evidence type="ECO:0000256" key="2">
    <source>
        <dbReference type="ARBA" id="ARBA00012438"/>
    </source>
</evidence>
<evidence type="ECO:0000256" key="7">
    <source>
        <dbReference type="ARBA" id="ARBA00022840"/>
    </source>
</evidence>
<feature type="transmembrane region" description="Helical" evidence="9">
    <location>
        <begin position="34"/>
        <end position="55"/>
    </location>
</feature>
<feature type="domain" description="Putative sensor" evidence="11">
    <location>
        <begin position="14"/>
        <end position="180"/>
    </location>
</feature>
<comment type="catalytic activity">
    <reaction evidence="1">
        <text>ATP + protein L-histidine = ADP + protein N-phospho-L-histidine.</text>
        <dbReference type="EC" id="2.7.13.3"/>
    </reaction>
</comment>
<keyword evidence="4" id="KW-0808">Transferase</keyword>
<keyword evidence="8" id="KW-0902">Two-component regulatory system</keyword>
<evidence type="ECO:0000256" key="6">
    <source>
        <dbReference type="ARBA" id="ARBA00022777"/>
    </source>
</evidence>
<evidence type="ECO:0000259" key="10">
    <source>
        <dbReference type="Pfam" id="PF07730"/>
    </source>
</evidence>
<evidence type="ECO:0000256" key="1">
    <source>
        <dbReference type="ARBA" id="ARBA00000085"/>
    </source>
</evidence>
<dbReference type="RefSeq" id="WP_318787582.1">
    <property type="nucleotide sequence ID" value="NZ_JADBEK010000001.1"/>
</dbReference>
<proteinExistence type="predicted"/>